<evidence type="ECO:0000313" key="2">
    <source>
        <dbReference type="Proteomes" id="UP000481861"/>
    </source>
</evidence>
<name>A0A7C8I0S6_9PLEO</name>
<dbReference type="EMBL" id="JAADJZ010000022">
    <property type="protein sequence ID" value="KAF2867697.1"/>
    <property type="molecule type" value="Genomic_DNA"/>
</dbReference>
<gene>
    <name evidence="1" type="ORF">BDV95DRAFT_610602</name>
</gene>
<sequence length="343" mass="39627">MDSTSTQPSAPSLMRLPVELRLMVYEHLDSIDEGGNFDVCSQHGMDLVNLARSSQFFTADIQNLLQGTRLQFSTPLGPNVTADSASQAHFVRKMYGSHPRAICIDVPLIVSCPAKAYEELYRAWKLHWIHPATEFFRHEPRGKGKFCCSPRRSSMKPTLIKPHVFCRFMPEKIERGHWGQSPWLHVPYHHMYMFMWWRYCGLASCTDLTINVEGLQHVEEYPQTTIERTSRLLPLAALLASIIAFSPQTEAIRMVGLGTCDHTLKDLLVTSVNQRALETTMLFRQVLLWPYPQHLDFFEEVVEERIFFYADREGIRLGAPEDPFDWEKQVKEAETAYKWVFEA</sequence>
<accession>A0A7C8I0S6</accession>
<comment type="caution">
    <text evidence="1">The sequence shown here is derived from an EMBL/GenBank/DDBJ whole genome shotgun (WGS) entry which is preliminary data.</text>
</comment>
<protein>
    <submittedName>
        <fullName evidence="1">Uncharacterized protein</fullName>
    </submittedName>
</protein>
<dbReference type="AlphaFoldDB" id="A0A7C8I0S6"/>
<keyword evidence="2" id="KW-1185">Reference proteome</keyword>
<evidence type="ECO:0000313" key="1">
    <source>
        <dbReference type="EMBL" id="KAF2867697.1"/>
    </source>
</evidence>
<proteinExistence type="predicted"/>
<organism evidence="1 2">
    <name type="scientific">Massariosphaeria phaeospora</name>
    <dbReference type="NCBI Taxonomy" id="100035"/>
    <lineage>
        <taxon>Eukaryota</taxon>
        <taxon>Fungi</taxon>
        <taxon>Dikarya</taxon>
        <taxon>Ascomycota</taxon>
        <taxon>Pezizomycotina</taxon>
        <taxon>Dothideomycetes</taxon>
        <taxon>Pleosporomycetidae</taxon>
        <taxon>Pleosporales</taxon>
        <taxon>Pleosporales incertae sedis</taxon>
        <taxon>Massariosphaeria</taxon>
    </lineage>
</organism>
<reference evidence="1 2" key="1">
    <citation type="submission" date="2020-01" db="EMBL/GenBank/DDBJ databases">
        <authorList>
            <consortium name="DOE Joint Genome Institute"/>
            <person name="Haridas S."/>
            <person name="Albert R."/>
            <person name="Binder M."/>
            <person name="Bloem J."/>
            <person name="Labutti K."/>
            <person name="Salamov A."/>
            <person name="Andreopoulos B."/>
            <person name="Baker S.E."/>
            <person name="Barry K."/>
            <person name="Bills G."/>
            <person name="Bluhm B.H."/>
            <person name="Cannon C."/>
            <person name="Castanera R."/>
            <person name="Culley D.E."/>
            <person name="Daum C."/>
            <person name="Ezra D."/>
            <person name="Gonzalez J.B."/>
            <person name="Henrissat B."/>
            <person name="Kuo A."/>
            <person name="Liang C."/>
            <person name="Lipzen A."/>
            <person name="Lutzoni F."/>
            <person name="Magnuson J."/>
            <person name="Mondo S."/>
            <person name="Nolan M."/>
            <person name="Ohm R."/>
            <person name="Pangilinan J."/>
            <person name="Park H.-J.H."/>
            <person name="Ramirez L."/>
            <person name="Alfaro M."/>
            <person name="Sun H."/>
            <person name="Tritt A."/>
            <person name="Yoshinaga Y."/>
            <person name="Zwiers L.-H.L."/>
            <person name="Turgeon B.G."/>
            <person name="Goodwin S.B."/>
            <person name="Spatafora J.W."/>
            <person name="Crous P.W."/>
            <person name="Grigoriev I.V."/>
        </authorList>
    </citation>
    <scope>NUCLEOTIDE SEQUENCE [LARGE SCALE GENOMIC DNA]</scope>
    <source>
        <strain evidence="1 2">CBS 611.86</strain>
    </source>
</reference>
<dbReference type="Proteomes" id="UP000481861">
    <property type="component" value="Unassembled WGS sequence"/>
</dbReference>